<dbReference type="InParanoid" id="K0IHC2"/>
<dbReference type="AlphaFoldDB" id="K0IHC2"/>
<proteinExistence type="predicted"/>
<dbReference type="HOGENOM" id="CLU_096705_1_0_2"/>
<accession>K0IHC2</accession>
<evidence type="ECO:0000313" key="2">
    <source>
        <dbReference type="Proteomes" id="UP000008037"/>
    </source>
</evidence>
<gene>
    <name evidence="1" type="ordered locus">Ngar_c24000</name>
</gene>
<evidence type="ECO:0008006" key="3">
    <source>
        <dbReference type="Google" id="ProtNLM"/>
    </source>
</evidence>
<organism evidence="1 2">
    <name type="scientific">Nitrososphaera gargensis (strain Ga9.2)</name>
    <dbReference type="NCBI Taxonomy" id="1237085"/>
    <lineage>
        <taxon>Archaea</taxon>
        <taxon>Nitrososphaerota</taxon>
        <taxon>Nitrososphaeria</taxon>
        <taxon>Nitrososphaerales</taxon>
        <taxon>Nitrososphaeraceae</taxon>
        <taxon>Nitrososphaera</taxon>
    </lineage>
</organism>
<dbReference type="EMBL" id="CP002408">
    <property type="protein sequence ID" value="AFU59325.1"/>
    <property type="molecule type" value="Genomic_DNA"/>
</dbReference>
<name>K0IHC2_NITGG</name>
<sequence length="249" mass="28062">MEELFGQHRLQSKATKDYQLVFGENRIEISSVGSSLSYRRYAGNELATEAMIVSNEDPVIIGVFPNTPLFTPAAVAKNVYLKFKTPVVVDQRSRVVIYAKMPIEIGVYRQSKDEEMLIDSFSRGRQQYALYGSPESGVVCRYMETEVSTNIDDIRPAKYEEALVRIGIKNDIDNVIKVSKLIIPMDSVILDHAHDDSWLPGTVEMDLSTSFGKDIVHVRLANTKVKRSDKTSIKAKKEETLVFLMDAGY</sequence>
<dbReference type="Pfam" id="PF04254">
    <property type="entry name" value="DUF432"/>
    <property type="match status" value="1"/>
</dbReference>
<protein>
    <recommendedName>
        <fullName evidence="3">DUF432 domain-containing protein</fullName>
    </recommendedName>
</protein>
<dbReference type="RefSeq" id="WP_015019860.1">
    <property type="nucleotide sequence ID" value="NC_018719.1"/>
</dbReference>
<dbReference type="BioCyc" id="CNIT1237085:G1324-2398-MONOMER"/>
<dbReference type="GeneID" id="13794417"/>
<dbReference type="KEGG" id="nga:Ngar_c24000"/>
<dbReference type="InterPro" id="IPR007366">
    <property type="entry name" value="DUF432"/>
</dbReference>
<evidence type="ECO:0000313" key="1">
    <source>
        <dbReference type="EMBL" id="AFU59325.1"/>
    </source>
</evidence>
<reference evidence="1 2" key="1">
    <citation type="journal article" date="2012" name="Environ. Microbiol.">
        <title>The genome of the ammonia-oxidizing Candidatus Nitrososphaera gargensis: insights into metabolic versatility and environmental adaptations.</title>
        <authorList>
            <person name="Spang A."/>
            <person name="Poehlein A."/>
            <person name="Offre P."/>
            <person name="Zumbragel S."/>
            <person name="Haider S."/>
            <person name="Rychlik N."/>
            <person name="Nowka B."/>
            <person name="Schmeisser C."/>
            <person name="Lebedeva E.V."/>
            <person name="Rattei T."/>
            <person name="Bohm C."/>
            <person name="Schmid M."/>
            <person name="Galushko A."/>
            <person name="Hatzenpichler R."/>
            <person name="Weinmaier T."/>
            <person name="Daniel R."/>
            <person name="Schleper C."/>
            <person name="Spieck E."/>
            <person name="Streit W."/>
            <person name="Wagner M."/>
        </authorList>
    </citation>
    <scope>NUCLEOTIDE SEQUENCE [LARGE SCALE GENOMIC DNA]</scope>
    <source>
        <strain evidence="2">Ga9.2</strain>
    </source>
</reference>
<dbReference type="OrthoDB" id="116710at2157"/>
<keyword evidence="2" id="KW-1185">Reference proteome</keyword>
<dbReference type="Proteomes" id="UP000008037">
    <property type="component" value="Chromosome"/>
</dbReference>